<reference evidence="3 4" key="1">
    <citation type="submission" date="2024-09" db="EMBL/GenBank/DDBJ databases">
        <authorList>
            <person name="Sun Q."/>
            <person name="Mori K."/>
        </authorList>
    </citation>
    <scope>NUCLEOTIDE SEQUENCE [LARGE SCALE GENOMIC DNA]</scope>
    <source>
        <strain evidence="3 4">NCAIM B.02301</strain>
    </source>
</reference>
<dbReference type="Gene3D" id="3.40.190.170">
    <property type="entry name" value="Bacterial extracellular solute-binding protein, family 7"/>
    <property type="match status" value="1"/>
</dbReference>
<feature type="region of interest" description="Disordered" evidence="2">
    <location>
        <begin position="29"/>
        <end position="52"/>
    </location>
</feature>
<dbReference type="NCBIfam" id="NF037995">
    <property type="entry name" value="TRAP_S1"/>
    <property type="match status" value="1"/>
</dbReference>
<dbReference type="InterPro" id="IPR038404">
    <property type="entry name" value="TRAP_DctP_sf"/>
</dbReference>
<dbReference type="PANTHER" id="PTHR33376:SF15">
    <property type="entry name" value="BLL6794 PROTEIN"/>
    <property type="match status" value="1"/>
</dbReference>
<dbReference type="CDD" id="cd13665">
    <property type="entry name" value="PBP2_TRAP_Dctp3_4"/>
    <property type="match status" value="1"/>
</dbReference>
<protein>
    <submittedName>
        <fullName evidence="3">TRAP transporter substrate-binding protein</fullName>
    </submittedName>
</protein>
<proteinExistence type="predicted"/>
<comment type="caution">
    <text evidence="3">The sequence shown here is derived from an EMBL/GenBank/DDBJ whole genome shotgun (WGS) entry which is preliminary data.</text>
</comment>
<dbReference type="EMBL" id="JBHLTR010000021">
    <property type="protein sequence ID" value="MFC0560286.1"/>
    <property type="molecule type" value="Genomic_DNA"/>
</dbReference>
<sequence length="367" mass="40294">MKGFTLKFPFIGLVILFLLFLSACSGSTSTNMNEEEGSSETPEQTESTPSAEEAVTFSMGHMNSQDHVQDSMSMRPFSEEVAEATDGRINFQIYPGGALGSPAETFDNIVTGIMDAGWGLQGYNAGKWEVHSVMQLPFLAEGDAAKLSVIAQKLHDTFPEIQAEYDDVKLFWVHAADPYAIITSGKQVTSLEDLKGLRLRTPSVEGGKMIESWGATPVSMPAPEIYDSMQRGVIDGGVLPVAALADFNLYDVVDYVTIGNFNTALFYVTMNKNSWSKVPAEDQAIIEEMIGEPMARTSGEAFDYQREQALNKAQEAGIEFIELDETELQRFREAAQGVTDEWLASMESKGIDGQTILDEALKLMQEN</sequence>
<dbReference type="SUPFAM" id="SSF53850">
    <property type="entry name" value="Periplasmic binding protein-like II"/>
    <property type="match status" value="1"/>
</dbReference>
<keyword evidence="4" id="KW-1185">Reference proteome</keyword>
<dbReference type="Pfam" id="PF03480">
    <property type="entry name" value="DctP"/>
    <property type="match status" value="1"/>
</dbReference>
<evidence type="ECO:0000313" key="4">
    <source>
        <dbReference type="Proteomes" id="UP001589833"/>
    </source>
</evidence>
<evidence type="ECO:0000256" key="1">
    <source>
        <dbReference type="ARBA" id="ARBA00022729"/>
    </source>
</evidence>
<accession>A0ABV6NHY9</accession>
<dbReference type="RefSeq" id="WP_273847223.1">
    <property type="nucleotide sequence ID" value="NZ_JAQQWT010000024.1"/>
</dbReference>
<dbReference type="PROSITE" id="PS51257">
    <property type="entry name" value="PROKAR_LIPOPROTEIN"/>
    <property type="match status" value="1"/>
</dbReference>
<dbReference type="PANTHER" id="PTHR33376">
    <property type="match status" value="1"/>
</dbReference>
<dbReference type="Proteomes" id="UP001589833">
    <property type="component" value="Unassembled WGS sequence"/>
</dbReference>
<evidence type="ECO:0000313" key="3">
    <source>
        <dbReference type="EMBL" id="MFC0560286.1"/>
    </source>
</evidence>
<dbReference type="InterPro" id="IPR018389">
    <property type="entry name" value="DctP_fam"/>
</dbReference>
<name>A0ABV6NHY9_9BACI</name>
<evidence type="ECO:0000256" key="2">
    <source>
        <dbReference type="SAM" id="MobiDB-lite"/>
    </source>
</evidence>
<gene>
    <name evidence="3" type="ORF">ACFFH4_14715</name>
</gene>
<feature type="compositionally biased region" description="Polar residues" evidence="2">
    <location>
        <begin position="39"/>
        <end position="50"/>
    </location>
</feature>
<keyword evidence="1" id="KW-0732">Signal</keyword>
<organism evidence="3 4">
    <name type="scientific">Halalkalibacter alkalisediminis</name>
    <dbReference type="NCBI Taxonomy" id="935616"/>
    <lineage>
        <taxon>Bacteria</taxon>
        <taxon>Bacillati</taxon>
        <taxon>Bacillota</taxon>
        <taxon>Bacilli</taxon>
        <taxon>Bacillales</taxon>
        <taxon>Bacillaceae</taxon>
        <taxon>Halalkalibacter</taxon>
    </lineage>
</organism>